<feature type="compositionally biased region" description="Polar residues" evidence="3">
    <location>
        <begin position="1628"/>
        <end position="1649"/>
    </location>
</feature>
<evidence type="ECO:0000256" key="3">
    <source>
        <dbReference type="SAM" id="MobiDB-lite"/>
    </source>
</evidence>
<accession>A0ABQ5DLZ0</accession>
<dbReference type="Pfam" id="PF07727">
    <property type="entry name" value="RVT_2"/>
    <property type="match status" value="1"/>
</dbReference>
<dbReference type="SMART" id="SM00726">
    <property type="entry name" value="UIM"/>
    <property type="match status" value="1"/>
</dbReference>
<keyword evidence="1" id="KW-0479">Metal-binding</keyword>
<organism evidence="5 6">
    <name type="scientific">Tanacetum coccineum</name>
    <dbReference type="NCBI Taxonomy" id="301880"/>
    <lineage>
        <taxon>Eukaryota</taxon>
        <taxon>Viridiplantae</taxon>
        <taxon>Streptophyta</taxon>
        <taxon>Embryophyta</taxon>
        <taxon>Tracheophyta</taxon>
        <taxon>Spermatophyta</taxon>
        <taxon>Magnoliopsida</taxon>
        <taxon>eudicotyledons</taxon>
        <taxon>Gunneridae</taxon>
        <taxon>Pentapetalae</taxon>
        <taxon>asterids</taxon>
        <taxon>campanulids</taxon>
        <taxon>Asterales</taxon>
        <taxon>Asteraceae</taxon>
        <taxon>Asteroideae</taxon>
        <taxon>Anthemideae</taxon>
        <taxon>Anthemidinae</taxon>
        <taxon>Tanacetum</taxon>
    </lineage>
</organism>
<keyword evidence="2" id="KW-0175">Coiled coil</keyword>
<dbReference type="Pfam" id="PF22936">
    <property type="entry name" value="Pol_BBD"/>
    <property type="match status" value="1"/>
</dbReference>
<feature type="region of interest" description="Disordered" evidence="3">
    <location>
        <begin position="1587"/>
        <end position="1679"/>
    </location>
</feature>
<evidence type="ECO:0000256" key="1">
    <source>
        <dbReference type="PROSITE-ProRule" id="PRU00047"/>
    </source>
</evidence>
<dbReference type="PROSITE" id="PS50158">
    <property type="entry name" value="ZF_CCHC"/>
    <property type="match status" value="1"/>
</dbReference>
<dbReference type="SUPFAM" id="SSF57756">
    <property type="entry name" value="Retrovirus zinc finger-like domains"/>
    <property type="match status" value="1"/>
</dbReference>
<dbReference type="InterPro" id="IPR025724">
    <property type="entry name" value="GAG-pre-integrase_dom"/>
</dbReference>
<dbReference type="PANTHER" id="PTHR11439:SF483">
    <property type="entry name" value="PEPTIDE SYNTHASE GLIP-LIKE, PUTATIVE (AFU_ORTHOLOGUE AFUA_3G12920)-RELATED"/>
    <property type="match status" value="1"/>
</dbReference>
<name>A0ABQ5DLZ0_9ASTR</name>
<feature type="domain" description="CCHC-type" evidence="4">
    <location>
        <begin position="281"/>
        <end position="297"/>
    </location>
</feature>
<keyword evidence="1" id="KW-0862">Zinc</keyword>
<evidence type="ECO:0000313" key="5">
    <source>
        <dbReference type="EMBL" id="GJT40215.1"/>
    </source>
</evidence>
<dbReference type="InterPro" id="IPR003903">
    <property type="entry name" value="UIM_dom"/>
</dbReference>
<sequence>MANLSEDIQCASSDTRPPMLDMTDFASWQQRIRLYCRGNEGAQHLGPERARVYSDLSPKDKEWYNADIRATNIVLQGLPKYIYTLINHYTDAKDIWDNVKMLPEGSELTKEDRESQLYDDFKHFCQDKGETIHDYYVRIAKFVNDMRNIKMNMSRMQLNSKFVNNMLPGWGRFVTAVKLNRGLRDSNYDQLYAYLKQHEAHANENKMMLDRFTQHTVDPLALMSNVSHQQYYSQSSTTPPSTYGRQNRGQGNNARGAGAAGYGGAQNRVGNANPGQARQIKCYNCNGIGHIARNCTQPKRPQNSEYFKDKMLLMQAQENGVALDEEQLLFIAGGQDNVVDEDVDEQPVQDLALNVDNVFQADDCDAFDSDVDEAPTAQTMFMANLSSADPVYDEASPSYDSDILSEVPDHDNYQDAVCEHHEVHEMHDDVQPNYVVDSHADYTSDSNMIPYDQYVKDNAVPVVQSNVSSVPNDAYMMILNDIYELSAQCVSVTTQNNVVDNSLNVELVTYKEQVVLYERRAKFELTKREQKIALNNLKHFEGIQKALTKEIKEMKDIFEELEAEVDQNVVNRKHDEIERKNLLIANDNLIADCLSKEVFYIATNSELTVSRFTEMHEAHTIVQTRCLELEVELSKLRDKVQKDDHTELVKRFSNLEVIQIVLWYLDSGCSKHMTGDRSRLRNFVKKFIGTVRFGNDHFGAIMGYGDYVIGDSVISRVYYVEGLGHNLFSVRQFCDSDLEVAFRKHSCYVRDTDGVELIKGSRGSNLYTISVEDMMKSSPICLLSKASKNKSWLWHRRLNHLNFGTINDLARKDLVRGLPRLKFEKDHLCSACTVGGKGYRQEEGIDFEESFALVARIEAIRIFIPNAASKNMTIYQMDVKTAFLNGELKEEVYVSQPEGFVDPDHPTHVYRLKKASVLFISRLSEMASPTKKYLEALKQVFWYLRGTINWGLCTSGSAQFLGDKLVSWSSKKQNSTAISTTEAEYIAMSGCCAQILWMRSQLSDYGFAFNKIPLYCDNRSAIALCCNNVQHSRSKHIDIRHHFIREQVEKGVVELYFVTTDYQLADIFTKALPRERFEFLLPRLGMKSMSPKTLKRLQEGEEDCQLDEQWFNLHKDLLRDALDITLTNDNNPFVAPPSSDTVIEYVNTLGYPYTLRNVSAMSVNALYQPWRAVLSMINMCLTGKTAGYDRPRHHMEFVDEGVPEKEPAHDDEEADLQRALELSLKDQGEQTQGPARQVKVVDEQAAHDLLTLHTPKQKSLADQFIFQRRTPMPNESSRHAESPSLDVKLALTDSETESDEEAPQIHARDQDEGQAGPNPSEQAEGQAGPNPVEQDEGRAGSNPGDAAESQPQSSHVVHVGPNLEHMDSEATDASTQQNPKQIDEEFTTTAYLNVQENLKLPTEDQVIIEEPASSTGTLSSLQNLNKELSFTNQFFVEKPHEEEPEKTNIKSEVYLHNDSCTTSPSTAIITFNHNQQNIYSPPHLNHNKAPQIVLVRRIGELEQHMADLVQSNLALEERLDKHGSRLYKLENLNIPQQVSKAVDEIVTDAVDWAMQAPLRVHFHDLPVSLECDYSNQLLADLDEARKKKIKRRDSPRTPLGSPHSQPPLPPPPAGASGAPGSAQQQGSKAPSSSKTVASTHQSMAWTTSDTRYKNDHPPKDNLRKHSWKPLLEEDRPATPESAWTIMSSNVSDVENNWDSALVSTYEPPAENSLLAKIRDMTTFMNWYCQKVNKIVLTQADFEGQAYEVVKAFYPDVIHLQFQMEECHNMLTDQVDWTNPEGDQVRVDVNRPLPLDGPPGHVTIQTQFFFNKDLEYLRYGSKGSSPALSISKMKAVSYHDFGLELLKFYIDRHDSPLHCKEVRTHMRILSVVRIKAYSRYGYDYLSEIVLRRADFQEHTIAEKDFKNMYPSDFEDLNLLLLQGHLDHLPSSDKRMLSTAVKLWTRNLVIRQRVEDFQLGIESYQSQLNLTKPGWDATGYEFKHDYTIIESPRAVVFPVDNNDRKIMRFNEIYKVSVGNVGHSQGIQGQATQSGYEYVILDSKGRDKEQRVHNGY</sequence>
<dbReference type="InterPro" id="IPR001878">
    <property type="entry name" value="Znf_CCHC"/>
</dbReference>
<dbReference type="Proteomes" id="UP001151760">
    <property type="component" value="Unassembled WGS sequence"/>
</dbReference>
<keyword evidence="1" id="KW-0863">Zinc-finger</keyword>
<feature type="compositionally biased region" description="Low complexity" evidence="3">
    <location>
        <begin position="229"/>
        <end position="257"/>
    </location>
</feature>
<feature type="compositionally biased region" description="Basic and acidic residues" evidence="3">
    <location>
        <begin position="1650"/>
        <end position="1663"/>
    </location>
</feature>
<dbReference type="Pfam" id="PF00098">
    <property type="entry name" value="zf-CCHC"/>
    <property type="match status" value="1"/>
</dbReference>
<gene>
    <name evidence="5" type="ORF">Tco_0940080</name>
</gene>
<keyword evidence="6" id="KW-1185">Reference proteome</keyword>
<dbReference type="PANTHER" id="PTHR11439">
    <property type="entry name" value="GAG-POL-RELATED RETROTRANSPOSON"/>
    <property type="match status" value="1"/>
</dbReference>
<feature type="coiled-coil region" evidence="2">
    <location>
        <begin position="544"/>
        <end position="571"/>
    </location>
</feature>
<dbReference type="InterPro" id="IPR013103">
    <property type="entry name" value="RVT_2"/>
</dbReference>
<dbReference type="Pfam" id="PF13976">
    <property type="entry name" value="gag_pre-integrs"/>
    <property type="match status" value="1"/>
</dbReference>
<dbReference type="CDD" id="cd09272">
    <property type="entry name" value="RNase_HI_RT_Ty1"/>
    <property type="match status" value="1"/>
</dbReference>
<reference evidence="5" key="2">
    <citation type="submission" date="2022-01" db="EMBL/GenBank/DDBJ databases">
        <authorList>
            <person name="Yamashiro T."/>
            <person name="Shiraishi A."/>
            <person name="Satake H."/>
            <person name="Nakayama K."/>
        </authorList>
    </citation>
    <scope>NUCLEOTIDE SEQUENCE</scope>
</reference>
<dbReference type="SMART" id="SM00343">
    <property type="entry name" value="ZnF_C2HC"/>
    <property type="match status" value="1"/>
</dbReference>
<feature type="compositionally biased region" description="Pro residues" evidence="3">
    <location>
        <begin position="1604"/>
        <end position="1613"/>
    </location>
</feature>
<evidence type="ECO:0000313" key="6">
    <source>
        <dbReference type="Proteomes" id="UP001151760"/>
    </source>
</evidence>
<comment type="caution">
    <text evidence="5">The sequence shown here is derived from an EMBL/GenBank/DDBJ whole genome shotgun (WGS) entry which is preliminary data.</text>
</comment>
<proteinExistence type="predicted"/>
<dbReference type="EMBL" id="BQNB010015453">
    <property type="protein sequence ID" value="GJT40215.1"/>
    <property type="molecule type" value="Genomic_DNA"/>
</dbReference>
<evidence type="ECO:0000259" key="4">
    <source>
        <dbReference type="PROSITE" id="PS50158"/>
    </source>
</evidence>
<evidence type="ECO:0000256" key="2">
    <source>
        <dbReference type="SAM" id="Coils"/>
    </source>
</evidence>
<feature type="region of interest" description="Disordered" evidence="3">
    <location>
        <begin position="1292"/>
        <end position="1355"/>
    </location>
</feature>
<dbReference type="PROSITE" id="PS50330">
    <property type="entry name" value="UIM"/>
    <property type="match status" value="1"/>
</dbReference>
<feature type="region of interest" description="Disordered" evidence="3">
    <location>
        <begin position="228"/>
        <end position="260"/>
    </location>
</feature>
<dbReference type="InterPro" id="IPR036875">
    <property type="entry name" value="Znf_CCHC_sf"/>
</dbReference>
<dbReference type="Pfam" id="PF14223">
    <property type="entry name" value="Retrotran_gag_2"/>
    <property type="match status" value="1"/>
</dbReference>
<dbReference type="InterPro" id="IPR054722">
    <property type="entry name" value="PolX-like_BBD"/>
</dbReference>
<dbReference type="Gene3D" id="4.10.60.10">
    <property type="entry name" value="Zinc finger, CCHC-type"/>
    <property type="match status" value="1"/>
</dbReference>
<reference evidence="5" key="1">
    <citation type="journal article" date="2022" name="Int. J. Mol. Sci.">
        <title>Draft Genome of Tanacetum Coccineum: Genomic Comparison of Closely Related Tanacetum-Family Plants.</title>
        <authorList>
            <person name="Yamashiro T."/>
            <person name="Shiraishi A."/>
            <person name="Nakayama K."/>
            <person name="Satake H."/>
        </authorList>
    </citation>
    <scope>NUCLEOTIDE SEQUENCE</scope>
</reference>
<protein>
    <submittedName>
        <fullName evidence="5">Integrase, catalytic region, zinc finger, CCHC-type containing protein</fullName>
    </submittedName>
</protein>
<feature type="compositionally biased region" description="Low complexity" evidence="3">
    <location>
        <begin position="1614"/>
        <end position="1627"/>
    </location>
</feature>